<feature type="transmembrane region" description="Helical" evidence="1">
    <location>
        <begin position="15"/>
        <end position="37"/>
    </location>
</feature>
<name>A0ABQ2ZD59_9GAMM</name>
<evidence type="ECO:0000313" key="2">
    <source>
        <dbReference type="EMBL" id="GGY08954.1"/>
    </source>
</evidence>
<organism evidence="2 3">
    <name type="scientific">Litchfieldella qijiaojingensis</name>
    <dbReference type="NCBI Taxonomy" id="980347"/>
    <lineage>
        <taxon>Bacteria</taxon>
        <taxon>Pseudomonadati</taxon>
        <taxon>Pseudomonadota</taxon>
        <taxon>Gammaproteobacteria</taxon>
        <taxon>Oceanospirillales</taxon>
        <taxon>Halomonadaceae</taxon>
        <taxon>Litchfieldella</taxon>
    </lineage>
</organism>
<dbReference type="RefSeq" id="WP_189472485.1">
    <property type="nucleotide sequence ID" value="NZ_BMXS01000032.1"/>
</dbReference>
<dbReference type="Proteomes" id="UP000653056">
    <property type="component" value="Unassembled WGS sequence"/>
</dbReference>
<evidence type="ECO:0000313" key="3">
    <source>
        <dbReference type="Proteomes" id="UP000653056"/>
    </source>
</evidence>
<protein>
    <submittedName>
        <fullName evidence="2">Membrane protein</fullName>
    </submittedName>
</protein>
<reference evidence="3" key="1">
    <citation type="journal article" date="2019" name="Int. J. Syst. Evol. Microbiol.">
        <title>The Global Catalogue of Microorganisms (GCM) 10K type strain sequencing project: providing services to taxonomists for standard genome sequencing and annotation.</title>
        <authorList>
            <consortium name="The Broad Institute Genomics Platform"/>
            <consortium name="The Broad Institute Genome Sequencing Center for Infectious Disease"/>
            <person name="Wu L."/>
            <person name="Ma J."/>
        </authorList>
    </citation>
    <scope>NUCLEOTIDE SEQUENCE [LARGE SCALE GENOMIC DNA]</scope>
    <source>
        <strain evidence="3">KCTC 22228</strain>
    </source>
</reference>
<dbReference type="Pfam" id="PF05751">
    <property type="entry name" value="FixH"/>
    <property type="match status" value="1"/>
</dbReference>
<sequence length="173" mass="19839">MTQDPHSLPPWYKQFWPWFLLGILLSSVAVSTTFLVLSIKSYDGMVEDNYYKQGLAINQVIEQDRRAAELGLSAELLIDDLTGDITVELDGERRPERLLLALVFPTRGDRDLNLTLEHVRDGHYTGQAPSRLEYRWYLRLQPIQEEPEWRLNGEASFPQDAPIILTPGETNEG</sequence>
<dbReference type="InterPro" id="IPR008620">
    <property type="entry name" value="FixH"/>
</dbReference>
<keyword evidence="1" id="KW-0472">Membrane</keyword>
<proteinExistence type="predicted"/>
<comment type="caution">
    <text evidence="2">The sequence shown here is derived from an EMBL/GenBank/DDBJ whole genome shotgun (WGS) entry which is preliminary data.</text>
</comment>
<dbReference type="EMBL" id="BMXS01000032">
    <property type="protein sequence ID" value="GGY08954.1"/>
    <property type="molecule type" value="Genomic_DNA"/>
</dbReference>
<accession>A0ABQ2ZD59</accession>
<keyword evidence="3" id="KW-1185">Reference proteome</keyword>
<gene>
    <name evidence="2" type="ORF">GCM10007160_40470</name>
</gene>
<evidence type="ECO:0000256" key="1">
    <source>
        <dbReference type="SAM" id="Phobius"/>
    </source>
</evidence>
<keyword evidence="1" id="KW-1133">Transmembrane helix</keyword>
<keyword evidence="1" id="KW-0812">Transmembrane</keyword>